<sequence>MNIWEDHGLEDKVVQVLKSVPANPTGHEFGRPYLSSYQLAIALNRQFRATVEAIGKPLGGAGTGQQDSLAQYLAMALRREIKKRGPSHPVECAYLSNHHVKDMIFGGPAGPMRSSLPEGGFDMTIFRVR</sequence>
<organism evidence="1 2">
    <name type="scientific">Labedaea rhizosphaerae</name>
    <dbReference type="NCBI Taxonomy" id="598644"/>
    <lineage>
        <taxon>Bacteria</taxon>
        <taxon>Bacillati</taxon>
        <taxon>Actinomycetota</taxon>
        <taxon>Actinomycetes</taxon>
        <taxon>Pseudonocardiales</taxon>
        <taxon>Pseudonocardiaceae</taxon>
        <taxon>Labedaea</taxon>
    </lineage>
</organism>
<reference evidence="1 2" key="1">
    <citation type="submission" date="2019-03" db="EMBL/GenBank/DDBJ databases">
        <title>Genomic Encyclopedia of Type Strains, Phase IV (KMG-IV): sequencing the most valuable type-strain genomes for metagenomic binning, comparative biology and taxonomic classification.</title>
        <authorList>
            <person name="Goeker M."/>
        </authorList>
    </citation>
    <scope>NUCLEOTIDE SEQUENCE [LARGE SCALE GENOMIC DNA]</scope>
    <source>
        <strain evidence="1 2">DSM 45361</strain>
    </source>
</reference>
<evidence type="ECO:0000313" key="2">
    <source>
        <dbReference type="Proteomes" id="UP000295444"/>
    </source>
</evidence>
<dbReference type="EMBL" id="SNXZ01000001">
    <property type="protein sequence ID" value="TDQ05027.1"/>
    <property type="molecule type" value="Genomic_DNA"/>
</dbReference>
<dbReference type="Proteomes" id="UP000295444">
    <property type="component" value="Unassembled WGS sequence"/>
</dbReference>
<evidence type="ECO:0000313" key="1">
    <source>
        <dbReference type="EMBL" id="TDQ05027.1"/>
    </source>
</evidence>
<keyword evidence="2" id="KW-1185">Reference proteome</keyword>
<gene>
    <name evidence="1" type="ORF">EV186_101991</name>
</gene>
<dbReference type="AlphaFoldDB" id="A0A4R6SM24"/>
<name>A0A4R6SM24_LABRH</name>
<accession>A0A4R6SM24</accession>
<protein>
    <submittedName>
        <fullName evidence="1">Uncharacterized protein</fullName>
    </submittedName>
</protein>
<comment type="caution">
    <text evidence="1">The sequence shown here is derived from an EMBL/GenBank/DDBJ whole genome shotgun (WGS) entry which is preliminary data.</text>
</comment>
<proteinExistence type="predicted"/>